<feature type="compositionally biased region" description="Low complexity" evidence="1">
    <location>
        <begin position="64"/>
        <end position="81"/>
    </location>
</feature>
<sequence>MAKYVHGAFSSTSSKHATAEVVTRGTKRGTNELLKSITTIAEQPTPKKKPKQCRLPRSYRPRVGTTSTNTSGNSNSTSPTTKQSFNHNSTSPISPRTPRKPPTLITTSPHHISSSHPSHTRKRTLRTSGLIPLPCSPTSITTKHTRLSPTSHALLLQKAFHLSQYEPLILPRSFRRHKANTVDATLAFAQSEAGTAFCIRENGLLLTAAHCVAEPGQGGRREVEERIKGMVFWLVVPVSGEDDGDGSGVKKGGRGGLEGGRERPIPKSRIIGARCIAWDSGRDLALLKVTHAQTPGNWKGKGIGTFPCVKLPPRTPKPGPGPALGKKSWKEPSLNTPLVAIGHPADEHPDDPPGVKAYGSEHRRVLQLSLGRYLGIAPDKVDNPQGNSDTGAMQHDCWTYWGHSGGPIFERDSGVLVGVHVDWNPEEPLVKRAVPWVAVEEFLKENGFWS</sequence>
<dbReference type="InterPro" id="IPR043504">
    <property type="entry name" value="Peptidase_S1_PA_chymotrypsin"/>
</dbReference>
<comment type="caution">
    <text evidence="2">The sequence shown here is derived from an EMBL/GenBank/DDBJ whole genome shotgun (WGS) entry which is preliminary data.</text>
</comment>
<evidence type="ECO:0000256" key="1">
    <source>
        <dbReference type="SAM" id="MobiDB-lite"/>
    </source>
</evidence>
<dbReference type="PANTHER" id="PTHR43019">
    <property type="entry name" value="SERINE ENDOPROTEASE DEGS"/>
    <property type="match status" value="1"/>
</dbReference>
<reference evidence="2" key="1">
    <citation type="journal article" date="2023" name="Mol. Phylogenet. Evol.">
        <title>Genome-scale phylogeny and comparative genomics of the fungal order Sordariales.</title>
        <authorList>
            <person name="Hensen N."/>
            <person name="Bonometti L."/>
            <person name="Westerberg I."/>
            <person name="Brannstrom I.O."/>
            <person name="Guillou S."/>
            <person name="Cros-Aarteil S."/>
            <person name="Calhoun S."/>
            <person name="Haridas S."/>
            <person name="Kuo A."/>
            <person name="Mondo S."/>
            <person name="Pangilinan J."/>
            <person name="Riley R."/>
            <person name="LaButti K."/>
            <person name="Andreopoulos B."/>
            <person name="Lipzen A."/>
            <person name="Chen C."/>
            <person name="Yan M."/>
            <person name="Daum C."/>
            <person name="Ng V."/>
            <person name="Clum A."/>
            <person name="Steindorff A."/>
            <person name="Ohm R.A."/>
            <person name="Martin F."/>
            <person name="Silar P."/>
            <person name="Natvig D.O."/>
            <person name="Lalanne C."/>
            <person name="Gautier V."/>
            <person name="Ament-Velasquez S.L."/>
            <person name="Kruys A."/>
            <person name="Hutchinson M.I."/>
            <person name="Powell A.J."/>
            <person name="Barry K."/>
            <person name="Miller A.N."/>
            <person name="Grigoriev I.V."/>
            <person name="Debuchy R."/>
            <person name="Gladieux P."/>
            <person name="Hiltunen Thoren M."/>
            <person name="Johannesson H."/>
        </authorList>
    </citation>
    <scope>NUCLEOTIDE SEQUENCE</scope>
    <source>
        <strain evidence="2">CBS 626.80</strain>
    </source>
</reference>
<feature type="compositionally biased region" description="Gly residues" evidence="1">
    <location>
        <begin position="246"/>
        <end position="258"/>
    </location>
</feature>
<dbReference type="PANTHER" id="PTHR43019:SF23">
    <property type="entry name" value="PROTEASE DO-LIKE 5, CHLOROPLASTIC"/>
    <property type="match status" value="1"/>
</dbReference>
<gene>
    <name evidence="2" type="ORF">QBC32DRAFT_397884</name>
</gene>
<dbReference type="EMBL" id="MU859123">
    <property type="protein sequence ID" value="KAK3952439.1"/>
    <property type="molecule type" value="Genomic_DNA"/>
</dbReference>
<protein>
    <submittedName>
        <fullName evidence="2">Trypsin-like cysteine/serine peptidase domain-containing protein</fullName>
    </submittedName>
</protein>
<feature type="region of interest" description="Disordered" evidence="1">
    <location>
        <begin position="242"/>
        <end position="264"/>
    </location>
</feature>
<feature type="compositionally biased region" description="Basic residues" evidence="1">
    <location>
        <begin position="46"/>
        <end position="60"/>
    </location>
</feature>
<feature type="region of interest" description="Disordered" evidence="1">
    <location>
        <begin position="1"/>
        <end position="144"/>
    </location>
</feature>
<dbReference type="Gene3D" id="2.40.10.10">
    <property type="entry name" value="Trypsin-like serine proteases"/>
    <property type="match status" value="2"/>
</dbReference>
<feature type="compositionally biased region" description="Low complexity" evidence="1">
    <location>
        <begin position="105"/>
        <end position="117"/>
    </location>
</feature>
<evidence type="ECO:0000313" key="3">
    <source>
        <dbReference type="Proteomes" id="UP001303222"/>
    </source>
</evidence>
<feature type="compositionally biased region" description="Polar residues" evidence="1">
    <location>
        <begin position="82"/>
        <end position="94"/>
    </location>
</feature>
<reference evidence="2" key="2">
    <citation type="submission" date="2023-06" db="EMBL/GenBank/DDBJ databases">
        <authorList>
            <consortium name="Lawrence Berkeley National Laboratory"/>
            <person name="Mondo S.J."/>
            <person name="Hensen N."/>
            <person name="Bonometti L."/>
            <person name="Westerberg I."/>
            <person name="Brannstrom I.O."/>
            <person name="Guillou S."/>
            <person name="Cros-Aarteil S."/>
            <person name="Calhoun S."/>
            <person name="Haridas S."/>
            <person name="Kuo A."/>
            <person name="Pangilinan J."/>
            <person name="Riley R."/>
            <person name="Labutti K."/>
            <person name="Andreopoulos B."/>
            <person name="Lipzen A."/>
            <person name="Chen C."/>
            <person name="Yanf M."/>
            <person name="Daum C."/>
            <person name="Ng V."/>
            <person name="Clum A."/>
            <person name="Steindorff A."/>
            <person name="Ohm R."/>
            <person name="Martin F."/>
            <person name="Silar P."/>
            <person name="Natvig D."/>
            <person name="Lalanne C."/>
            <person name="Gautier V."/>
            <person name="Ament-Velasquez S.L."/>
            <person name="Kruys A."/>
            <person name="Hutchinson M.I."/>
            <person name="Powell A.J."/>
            <person name="Barry K."/>
            <person name="Miller A.N."/>
            <person name="Grigoriev I.V."/>
            <person name="Debuchy R."/>
            <person name="Gladieux P."/>
            <person name="Thoren M.H."/>
            <person name="Johannesson H."/>
        </authorList>
    </citation>
    <scope>NUCLEOTIDE SEQUENCE</scope>
    <source>
        <strain evidence="2">CBS 626.80</strain>
    </source>
</reference>
<accession>A0AAN6NWR7</accession>
<dbReference type="InterPro" id="IPR009003">
    <property type="entry name" value="Peptidase_S1_PA"/>
</dbReference>
<name>A0AAN6NWR7_9PEZI</name>
<dbReference type="AlphaFoldDB" id="A0AAN6NWR7"/>
<dbReference type="Proteomes" id="UP001303222">
    <property type="component" value="Unassembled WGS sequence"/>
</dbReference>
<organism evidence="2 3">
    <name type="scientific">Pseudoneurospora amorphoporcata</name>
    <dbReference type="NCBI Taxonomy" id="241081"/>
    <lineage>
        <taxon>Eukaryota</taxon>
        <taxon>Fungi</taxon>
        <taxon>Dikarya</taxon>
        <taxon>Ascomycota</taxon>
        <taxon>Pezizomycotina</taxon>
        <taxon>Sordariomycetes</taxon>
        <taxon>Sordariomycetidae</taxon>
        <taxon>Sordariales</taxon>
        <taxon>Sordariaceae</taxon>
        <taxon>Pseudoneurospora</taxon>
    </lineage>
</organism>
<dbReference type="SUPFAM" id="SSF50494">
    <property type="entry name" value="Trypsin-like serine proteases"/>
    <property type="match status" value="1"/>
</dbReference>
<dbReference type="Pfam" id="PF13365">
    <property type="entry name" value="Trypsin_2"/>
    <property type="match status" value="1"/>
</dbReference>
<keyword evidence="3" id="KW-1185">Reference proteome</keyword>
<evidence type="ECO:0000313" key="2">
    <source>
        <dbReference type="EMBL" id="KAK3952439.1"/>
    </source>
</evidence>
<proteinExistence type="predicted"/>